<dbReference type="GO" id="GO:0005886">
    <property type="term" value="C:plasma membrane"/>
    <property type="evidence" value="ECO:0007669"/>
    <property type="project" value="UniProtKB-SubCell"/>
</dbReference>
<dbReference type="AlphaFoldDB" id="A0A4R1YWR6"/>
<accession>A0A4R1YWR6</accession>
<dbReference type="Pfam" id="PF01810">
    <property type="entry name" value="LysE"/>
    <property type="match status" value="1"/>
</dbReference>
<dbReference type="PANTHER" id="PTHR30086">
    <property type="entry name" value="ARGININE EXPORTER PROTEIN ARGO"/>
    <property type="match status" value="1"/>
</dbReference>
<comment type="caution">
    <text evidence="7">The sequence shown here is derived from an EMBL/GenBank/DDBJ whole genome shotgun (WGS) entry which is preliminary data.</text>
</comment>
<feature type="transmembrane region" description="Helical" evidence="6">
    <location>
        <begin position="35"/>
        <end position="53"/>
    </location>
</feature>
<evidence type="ECO:0000256" key="2">
    <source>
        <dbReference type="ARBA" id="ARBA00022475"/>
    </source>
</evidence>
<name>A0A4R1YWR6_9RHOB</name>
<evidence type="ECO:0000256" key="3">
    <source>
        <dbReference type="ARBA" id="ARBA00022692"/>
    </source>
</evidence>
<feature type="transmembrane region" description="Helical" evidence="6">
    <location>
        <begin position="118"/>
        <end position="140"/>
    </location>
</feature>
<keyword evidence="4 6" id="KW-1133">Transmembrane helix</keyword>
<evidence type="ECO:0000256" key="5">
    <source>
        <dbReference type="ARBA" id="ARBA00023136"/>
    </source>
</evidence>
<protein>
    <submittedName>
        <fullName evidence="7">Threonine/homoserine/homoserine lactone efflux protein</fullName>
    </submittedName>
</protein>
<dbReference type="InterPro" id="IPR001123">
    <property type="entry name" value="LeuE-type"/>
</dbReference>
<reference evidence="7 8" key="1">
    <citation type="submission" date="2019-03" db="EMBL/GenBank/DDBJ databases">
        <title>Genomic Encyclopedia of Type Strains, Phase IV (KMG-IV): sequencing the most valuable type-strain genomes for metagenomic binning, comparative biology and taxonomic classification.</title>
        <authorList>
            <person name="Goeker M."/>
        </authorList>
    </citation>
    <scope>NUCLEOTIDE SEQUENCE [LARGE SCALE GENOMIC DNA]</scope>
    <source>
        <strain evidence="7 8">DSM 21153</strain>
    </source>
</reference>
<proteinExistence type="predicted"/>
<dbReference type="GO" id="GO:0015171">
    <property type="term" value="F:amino acid transmembrane transporter activity"/>
    <property type="evidence" value="ECO:0007669"/>
    <property type="project" value="TreeGrafter"/>
</dbReference>
<feature type="transmembrane region" description="Helical" evidence="6">
    <location>
        <begin position="7"/>
        <end position="29"/>
    </location>
</feature>
<evidence type="ECO:0000256" key="6">
    <source>
        <dbReference type="SAM" id="Phobius"/>
    </source>
</evidence>
<organism evidence="7 8">
    <name type="scientific">Rhodovulum steppense</name>
    <dbReference type="NCBI Taxonomy" id="540251"/>
    <lineage>
        <taxon>Bacteria</taxon>
        <taxon>Pseudomonadati</taxon>
        <taxon>Pseudomonadota</taxon>
        <taxon>Alphaproteobacteria</taxon>
        <taxon>Rhodobacterales</taxon>
        <taxon>Paracoccaceae</taxon>
        <taxon>Rhodovulum</taxon>
    </lineage>
</organism>
<keyword evidence="5 6" id="KW-0472">Membrane</keyword>
<dbReference type="RefSeq" id="WP_165899161.1">
    <property type="nucleotide sequence ID" value="NZ_SLVM01000007.1"/>
</dbReference>
<dbReference type="EMBL" id="SLVM01000007">
    <property type="protein sequence ID" value="TCM85427.1"/>
    <property type="molecule type" value="Genomic_DNA"/>
</dbReference>
<dbReference type="PIRSF" id="PIRSF006324">
    <property type="entry name" value="LeuE"/>
    <property type="match status" value="1"/>
</dbReference>
<dbReference type="PANTHER" id="PTHR30086:SF20">
    <property type="entry name" value="ARGININE EXPORTER PROTEIN ARGO-RELATED"/>
    <property type="match status" value="1"/>
</dbReference>
<gene>
    <name evidence="7" type="ORF">EV216_1071</name>
</gene>
<keyword evidence="8" id="KW-1185">Reference proteome</keyword>
<comment type="subcellular location">
    <subcellularLocation>
        <location evidence="1">Cell membrane</location>
        <topology evidence="1">Multi-pass membrane protein</topology>
    </subcellularLocation>
</comment>
<feature type="transmembrane region" description="Helical" evidence="6">
    <location>
        <begin position="152"/>
        <end position="171"/>
    </location>
</feature>
<feature type="transmembrane region" description="Helical" evidence="6">
    <location>
        <begin position="85"/>
        <end position="106"/>
    </location>
</feature>
<sequence>MAIATFGIVGAALSDIVLIGAVSLGLGALLATSQVWFEVLKWLGVAYLCYLGIRVLRQAGSPTVAPSDSAPKADRLIRPVFLRSFLVAVTNPKGYLFFTAFLPQFIDPTAPLPSQYAILTLIFVTIDVMVMGAYAALGASAARTMRAGAQKWIERLCGSSFLLLATGLAFYRRSAE</sequence>
<evidence type="ECO:0000313" key="8">
    <source>
        <dbReference type="Proteomes" id="UP000295277"/>
    </source>
</evidence>
<evidence type="ECO:0000256" key="4">
    <source>
        <dbReference type="ARBA" id="ARBA00022989"/>
    </source>
</evidence>
<keyword evidence="3 6" id="KW-0812">Transmembrane</keyword>
<keyword evidence="2" id="KW-1003">Cell membrane</keyword>
<evidence type="ECO:0000256" key="1">
    <source>
        <dbReference type="ARBA" id="ARBA00004651"/>
    </source>
</evidence>
<dbReference type="Proteomes" id="UP000295277">
    <property type="component" value="Unassembled WGS sequence"/>
</dbReference>
<evidence type="ECO:0000313" key="7">
    <source>
        <dbReference type="EMBL" id="TCM85427.1"/>
    </source>
</evidence>